<reference evidence="11 12" key="1">
    <citation type="submission" date="2017-02" db="EMBL/GenBank/DDBJ databases">
        <title>Genome sequence of the nitrite-oxidizing bacterium Nitrobacter vulgaris strain Ab1.</title>
        <authorList>
            <person name="Mellbye B.L."/>
            <person name="Davis E.W."/>
            <person name="Spieck E."/>
            <person name="Chang J.H."/>
            <person name="Bottomley P.J."/>
            <person name="Sayavedra-Soto L.A."/>
        </authorList>
    </citation>
    <scope>NUCLEOTIDE SEQUENCE [LARGE SCALE GENOMIC DNA]</scope>
    <source>
        <strain evidence="11 12">Ab1</strain>
    </source>
</reference>
<comment type="subcellular location">
    <subcellularLocation>
        <location evidence="1">Cell membrane</location>
        <topology evidence="1">Multi-pass membrane protein</topology>
    </subcellularLocation>
</comment>
<evidence type="ECO:0000256" key="8">
    <source>
        <dbReference type="ARBA" id="ARBA00023136"/>
    </source>
</evidence>
<keyword evidence="2" id="KW-0813">Transport</keyword>
<dbReference type="Pfam" id="PF00999">
    <property type="entry name" value="Na_H_Exchanger"/>
    <property type="match status" value="1"/>
</dbReference>
<accession>A0A1V4I2R3</accession>
<proteinExistence type="predicted"/>
<evidence type="ECO:0000256" key="7">
    <source>
        <dbReference type="ARBA" id="ARBA00023065"/>
    </source>
</evidence>
<feature type="transmembrane region" description="Helical" evidence="9">
    <location>
        <begin position="123"/>
        <end position="142"/>
    </location>
</feature>
<protein>
    <submittedName>
        <fullName evidence="11">K+/H+ antiporter</fullName>
    </submittedName>
</protein>
<dbReference type="Proteomes" id="UP000189940">
    <property type="component" value="Unassembled WGS sequence"/>
</dbReference>
<evidence type="ECO:0000256" key="9">
    <source>
        <dbReference type="SAM" id="Phobius"/>
    </source>
</evidence>
<dbReference type="STRING" id="29421.B2M20_01875"/>
<keyword evidence="7" id="KW-0406">Ion transport</keyword>
<feature type="transmembrane region" description="Helical" evidence="9">
    <location>
        <begin position="270"/>
        <end position="292"/>
    </location>
</feature>
<dbReference type="SUPFAM" id="SSF56176">
    <property type="entry name" value="FAD-binding/transporter-associated domain-like"/>
    <property type="match status" value="1"/>
</dbReference>
<organism evidence="11 12">
    <name type="scientific">Nitrobacter vulgaris</name>
    <dbReference type="NCBI Taxonomy" id="29421"/>
    <lineage>
        <taxon>Bacteria</taxon>
        <taxon>Pseudomonadati</taxon>
        <taxon>Pseudomonadota</taxon>
        <taxon>Alphaproteobacteria</taxon>
        <taxon>Hyphomicrobiales</taxon>
        <taxon>Nitrobacteraceae</taxon>
        <taxon>Nitrobacter</taxon>
    </lineage>
</organism>
<evidence type="ECO:0000256" key="3">
    <source>
        <dbReference type="ARBA" id="ARBA00022449"/>
    </source>
</evidence>
<dbReference type="GO" id="GO:0050660">
    <property type="term" value="F:flavin adenine dinucleotide binding"/>
    <property type="evidence" value="ECO:0007669"/>
    <property type="project" value="InterPro"/>
</dbReference>
<evidence type="ECO:0000313" key="12">
    <source>
        <dbReference type="Proteomes" id="UP000189940"/>
    </source>
</evidence>
<feature type="transmembrane region" description="Helical" evidence="9">
    <location>
        <begin position="6"/>
        <end position="29"/>
    </location>
</feature>
<evidence type="ECO:0000256" key="5">
    <source>
        <dbReference type="ARBA" id="ARBA00022692"/>
    </source>
</evidence>
<dbReference type="Pfam" id="PF03471">
    <property type="entry name" value="CorC_HlyC"/>
    <property type="match status" value="1"/>
</dbReference>
<feature type="transmembrane region" description="Helical" evidence="9">
    <location>
        <begin position="91"/>
        <end position="111"/>
    </location>
</feature>
<feature type="transmembrane region" description="Helical" evidence="9">
    <location>
        <begin position="62"/>
        <end position="79"/>
    </location>
</feature>
<dbReference type="InterPro" id="IPR006153">
    <property type="entry name" value="Cation/H_exchanger_TM"/>
</dbReference>
<keyword evidence="8 9" id="KW-0472">Membrane</keyword>
<keyword evidence="12" id="KW-1185">Reference proteome</keyword>
<keyword evidence="4" id="KW-1003">Cell membrane</keyword>
<evidence type="ECO:0000256" key="4">
    <source>
        <dbReference type="ARBA" id="ARBA00022475"/>
    </source>
</evidence>
<sequence length="597" mass="63679">MASLDSVSLAILLGAILVMAGILSSLLALRFGAPLLLVFLFIGMLAGDSGPGGLTFSDVQNTYLVGSAALALILFDGGLKTRFQSIRTVLAPSMVLATLGVLLTALVTAPVAKYALDLNWTEALLIGAVVASTDAAAVFLLVHAQGLRLRPRVGATLEAESGTNDPFAVFLTLMLVELISVGDSSIWHVVLEFLRESMLGGIVGVIGGRLVVVALNRVALPQGLHAPFVTTAALVIFGVAQISHASGFLAVYLAGIIIGNRPTRAHNSVVTFLDAATWLAQIVMFVLLGLLVSPYRLLDSVVPAVVVALVLMLVARPLAVFLCLAPFPFNWREKLFIAWTGLRGAVAIFLASIPMLVGLSKAYLYFDVAFVVVIISLLLQGWTLAPAARLLHVALPRADRGPRRVELDLPGQLEQQLVGYAVRPMSLFLRRGLIPSWSKPTLVIRNEKILTPAEADPITAGDYLYLLAPPEKAEALDRFFVDMQPMASPDPHLLGDFLVSGEITLGDIAQIYGISVDPTAGQLTLADYFDVHLDHAPKEGAVLPLDTIVLVARNISEGRVNAVGLRLPEDEEKLPPLTRMGAFRQKAAKAWSSVAGT</sequence>
<comment type="caution">
    <text evidence="11">The sequence shown here is derived from an EMBL/GenBank/DDBJ whole genome shotgun (WGS) entry which is preliminary data.</text>
</comment>
<dbReference type="NCBIfam" id="NF003714">
    <property type="entry name" value="PRK05326.1-1"/>
    <property type="match status" value="1"/>
</dbReference>
<dbReference type="AlphaFoldDB" id="A0A1V4I2R3"/>
<name>A0A1V4I2R3_NITVU</name>
<dbReference type="InterPro" id="IPR036318">
    <property type="entry name" value="FAD-bd_PCMH-like_sf"/>
</dbReference>
<dbReference type="NCBIfam" id="NF003716">
    <property type="entry name" value="PRK05326.1-3"/>
    <property type="match status" value="1"/>
</dbReference>
<evidence type="ECO:0000313" key="11">
    <source>
        <dbReference type="EMBL" id="OPH84395.1"/>
    </source>
</evidence>
<dbReference type="InterPro" id="IPR038770">
    <property type="entry name" value="Na+/solute_symporter_sf"/>
</dbReference>
<feature type="domain" description="Transporter-associated" evidence="10">
    <location>
        <begin position="490"/>
        <end position="569"/>
    </location>
</feature>
<feature type="transmembrane region" description="Helical" evidence="9">
    <location>
        <begin position="336"/>
        <end position="357"/>
    </location>
</feature>
<dbReference type="OrthoDB" id="9810759at2"/>
<dbReference type="NCBIfam" id="NF003715">
    <property type="entry name" value="PRK05326.1-2"/>
    <property type="match status" value="1"/>
</dbReference>
<dbReference type="GO" id="GO:0005886">
    <property type="term" value="C:plasma membrane"/>
    <property type="evidence" value="ECO:0007669"/>
    <property type="project" value="UniProtKB-SubCell"/>
</dbReference>
<evidence type="ECO:0000256" key="1">
    <source>
        <dbReference type="ARBA" id="ARBA00004651"/>
    </source>
</evidence>
<gene>
    <name evidence="11" type="ORF">B2M20_01875</name>
</gene>
<feature type="transmembrane region" description="Helical" evidence="9">
    <location>
        <begin position="232"/>
        <end position="258"/>
    </location>
</feature>
<feature type="transmembrane region" description="Helical" evidence="9">
    <location>
        <begin position="36"/>
        <end position="56"/>
    </location>
</feature>
<keyword evidence="6 9" id="KW-1133">Transmembrane helix</keyword>
<dbReference type="InterPro" id="IPR005170">
    <property type="entry name" value="Transptr-assoc_dom"/>
</dbReference>
<feature type="transmembrane region" description="Helical" evidence="9">
    <location>
        <begin position="363"/>
        <end position="385"/>
    </location>
</feature>
<feature type="transmembrane region" description="Helical" evidence="9">
    <location>
        <begin position="304"/>
        <end position="324"/>
    </location>
</feature>
<dbReference type="RefSeq" id="WP_079445533.1">
    <property type="nucleotide sequence ID" value="NZ_MWPQ01000005.1"/>
</dbReference>
<dbReference type="SMART" id="SM01091">
    <property type="entry name" value="CorC_HlyC"/>
    <property type="match status" value="1"/>
</dbReference>
<dbReference type="PANTHER" id="PTHR32507">
    <property type="entry name" value="NA(+)/H(+) ANTIPORTER 1"/>
    <property type="match status" value="1"/>
</dbReference>
<dbReference type="PANTHER" id="PTHR32507:SF7">
    <property type="entry name" value="K(+)_H(+) ANTIPORTER NHAP2"/>
    <property type="match status" value="1"/>
</dbReference>
<dbReference type="EMBL" id="MWPQ01000005">
    <property type="protein sequence ID" value="OPH84395.1"/>
    <property type="molecule type" value="Genomic_DNA"/>
</dbReference>
<dbReference type="Gene3D" id="1.20.1530.20">
    <property type="match status" value="1"/>
</dbReference>
<feature type="transmembrane region" description="Helical" evidence="9">
    <location>
        <begin position="198"/>
        <end position="220"/>
    </location>
</feature>
<dbReference type="GO" id="GO:0015297">
    <property type="term" value="F:antiporter activity"/>
    <property type="evidence" value="ECO:0007669"/>
    <property type="project" value="UniProtKB-KW"/>
</dbReference>
<evidence type="ECO:0000256" key="2">
    <source>
        <dbReference type="ARBA" id="ARBA00022448"/>
    </source>
</evidence>
<dbReference type="GO" id="GO:1902600">
    <property type="term" value="P:proton transmembrane transport"/>
    <property type="evidence" value="ECO:0007669"/>
    <property type="project" value="InterPro"/>
</dbReference>
<evidence type="ECO:0000259" key="10">
    <source>
        <dbReference type="SMART" id="SM01091"/>
    </source>
</evidence>
<keyword evidence="3" id="KW-0050">Antiport</keyword>
<keyword evidence="5 9" id="KW-0812">Transmembrane</keyword>
<evidence type="ECO:0000256" key="6">
    <source>
        <dbReference type="ARBA" id="ARBA00022989"/>
    </source>
</evidence>